<dbReference type="GO" id="GO:0008270">
    <property type="term" value="F:zinc ion binding"/>
    <property type="evidence" value="ECO:0007669"/>
    <property type="project" value="UniProtKB-KW"/>
</dbReference>
<reference evidence="5 6" key="1">
    <citation type="submission" date="2015-01" db="EMBL/GenBank/DDBJ databases">
        <title>Genome of allotetraploid Gossypium barbadense reveals genomic plasticity and fiber elongation in cotton evolution.</title>
        <authorList>
            <person name="Chen X."/>
            <person name="Liu X."/>
            <person name="Zhao B."/>
            <person name="Zheng H."/>
            <person name="Hu Y."/>
            <person name="Lu G."/>
            <person name="Yang C."/>
            <person name="Chen J."/>
            <person name="Shan C."/>
            <person name="Zhang L."/>
            <person name="Zhou Y."/>
            <person name="Wang L."/>
            <person name="Guo W."/>
            <person name="Bai Y."/>
            <person name="Ruan J."/>
            <person name="Shangguan X."/>
            <person name="Mao Y."/>
            <person name="Jiang J."/>
            <person name="Zhu Y."/>
            <person name="Lei J."/>
            <person name="Kang H."/>
            <person name="Chen S."/>
            <person name="He X."/>
            <person name="Wang R."/>
            <person name="Wang Y."/>
            <person name="Chen J."/>
            <person name="Wang L."/>
            <person name="Yu S."/>
            <person name="Wang B."/>
            <person name="Wei J."/>
            <person name="Song S."/>
            <person name="Lu X."/>
            <person name="Gao Z."/>
            <person name="Gu W."/>
            <person name="Deng X."/>
            <person name="Ma D."/>
            <person name="Wang S."/>
            <person name="Liang W."/>
            <person name="Fang L."/>
            <person name="Cai C."/>
            <person name="Zhu X."/>
            <person name="Zhou B."/>
            <person name="Zhang Y."/>
            <person name="Chen Z."/>
            <person name="Xu S."/>
            <person name="Zhu R."/>
            <person name="Wang S."/>
            <person name="Zhang T."/>
            <person name="Zhao G."/>
        </authorList>
    </citation>
    <scope>NUCLEOTIDE SEQUENCE [LARGE SCALE GENOMIC DNA]</scope>
    <source>
        <strain evidence="6">cv. Xinhai21</strain>
        <tissue evidence="5">Leaf</tissue>
    </source>
</reference>
<dbReference type="EMBL" id="CM018211">
    <property type="protein sequence ID" value="KAB2063540.1"/>
    <property type="molecule type" value="Genomic_DNA"/>
</dbReference>
<dbReference type="Pfam" id="PF13639">
    <property type="entry name" value="zf-RING_2"/>
    <property type="match status" value="1"/>
</dbReference>
<dbReference type="PANTHER" id="PTHR45676:SF159">
    <property type="entry name" value="RING-H2 FINGER PROTEIN ATL51"/>
    <property type="match status" value="1"/>
</dbReference>
<keyword evidence="2" id="KW-1133">Transmembrane helix</keyword>
<dbReference type="Gene3D" id="3.30.40.10">
    <property type="entry name" value="Zinc/RING finger domain, C3HC4 (zinc finger)"/>
    <property type="match status" value="1"/>
</dbReference>
<sequence>MADTMSLIIMYALVALWALIIVLIMILMVVLCFRMDSSNRDPEIGVSNYPIAEQGMQGPPLQKQLKEASRLIMVETAVQYKNEEGTESRCTECVRCLEEFKDGDSCRVLTNCNHLYHQLCIDEWLVKNSHRPLCRGSTM</sequence>
<name>A0A2P5W675_GOSBA</name>
<dbReference type="AlphaFoldDB" id="A0A2P5W675"/>
<dbReference type="EMBL" id="KZ668934">
    <property type="protein sequence ID" value="PPR86581.1"/>
    <property type="molecule type" value="Genomic_DNA"/>
</dbReference>
<keyword evidence="2" id="KW-0812">Transmembrane</keyword>
<dbReference type="InterPro" id="IPR013083">
    <property type="entry name" value="Znf_RING/FYVE/PHD"/>
</dbReference>
<dbReference type="OrthoDB" id="1001056at2759"/>
<gene>
    <name evidence="4" type="ORF">ES319_A10G222500v1</name>
    <name evidence="5" type="ORF">GOBAR_AA34112</name>
</gene>
<keyword evidence="1" id="KW-0863">Zinc-finger</keyword>
<dbReference type="PANTHER" id="PTHR45676">
    <property type="entry name" value="RING-H2 FINGER PROTEIN ATL51-RELATED"/>
    <property type="match status" value="1"/>
</dbReference>
<evidence type="ECO:0000313" key="4">
    <source>
        <dbReference type="EMBL" id="KAB2063540.1"/>
    </source>
</evidence>
<dbReference type="Proteomes" id="UP000327439">
    <property type="component" value="Chromosome A10"/>
</dbReference>
<dbReference type="Proteomes" id="UP000239757">
    <property type="component" value="Unassembled WGS sequence"/>
</dbReference>
<keyword evidence="7" id="KW-1185">Reference proteome</keyword>
<keyword evidence="1" id="KW-0479">Metal-binding</keyword>
<proteinExistence type="predicted"/>
<evidence type="ECO:0000313" key="6">
    <source>
        <dbReference type="Proteomes" id="UP000239757"/>
    </source>
</evidence>
<protein>
    <recommendedName>
        <fullName evidence="3">RING-type domain-containing protein</fullName>
    </recommendedName>
</protein>
<reference evidence="4 7" key="2">
    <citation type="submission" date="2019-06" db="EMBL/GenBank/DDBJ databases">
        <title>WGS assembly of Gossypium barbadense.</title>
        <authorList>
            <person name="Chen Z.J."/>
            <person name="Sreedasyam A."/>
            <person name="Ando A."/>
            <person name="Song Q."/>
            <person name="De L."/>
            <person name="Hulse-Kemp A."/>
            <person name="Ding M."/>
            <person name="Ye W."/>
            <person name="Kirkbride R."/>
            <person name="Jenkins J."/>
            <person name="Plott C."/>
            <person name="Lovell J."/>
            <person name="Lin Y.-M."/>
            <person name="Vaughn R."/>
            <person name="Liu B."/>
            <person name="Li W."/>
            <person name="Simpson S."/>
            <person name="Scheffler B."/>
            <person name="Saski C."/>
            <person name="Grover C."/>
            <person name="Hu G."/>
            <person name="Conover J."/>
            <person name="Carlson J."/>
            <person name="Shu S."/>
            <person name="Boston L."/>
            <person name="Williams M."/>
            <person name="Peterson D."/>
            <person name="Mcgee K."/>
            <person name="Jones D."/>
            <person name="Wendel J."/>
            <person name="Stelly D."/>
            <person name="Grimwood J."/>
            <person name="Schmutz J."/>
        </authorList>
    </citation>
    <scope>NUCLEOTIDE SEQUENCE [LARGE SCALE GENOMIC DNA]</scope>
    <source>
        <strain evidence="4">1400233.01</strain>
    </source>
</reference>
<feature type="transmembrane region" description="Helical" evidence="2">
    <location>
        <begin position="6"/>
        <end position="33"/>
    </location>
</feature>
<evidence type="ECO:0000256" key="1">
    <source>
        <dbReference type="PROSITE-ProRule" id="PRU00175"/>
    </source>
</evidence>
<evidence type="ECO:0000259" key="3">
    <source>
        <dbReference type="PROSITE" id="PS50089"/>
    </source>
</evidence>
<dbReference type="GO" id="GO:0016567">
    <property type="term" value="P:protein ubiquitination"/>
    <property type="evidence" value="ECO:0007669"/>
    <property type="project" value="UniProtKB-UniPathway"/>
</dbReference>
<dbReference type="SUPFAM" id="SSF57850">
    <property type="entry name" value="RING/U-box"/>
    <property type="match status" value="1"/>
</dbReference>
<accession>A0A2P5W675</accession>
<dbReference type="UniPathway" id="UPA00143"/>
<dbReference type="PROSITE" id="PS50089">
    <property type="entry name" value="ZF_RING_2"/>
    <property type="match status" value="1"/>
</dbReference>
<feature type="domain" description="RING-type" evidence="3">
    <location>
        <begin position="93"/>
        <end position="135"/>
    </location>
</feature>
<organism evidence="5 6">
    <name type="scientific">Gossypium barbadense</name>
    <name type="common">Sea Island cotton</name>
    <name type="synonym">Hibiscus barbadensis</name>
    <dbReference type="NCBI Taxonomy" id="3634"/>
    <lineage>
        <taxon>Eukaryota</taxon>
        <taxon>Viridiplantae</taxon>
        <taxon>Streptophyta</taxon>
        <taxon>Embryophyta</taxon>
        <taxon>Tracheophyta</taxon>
        <taxon>Spermatophyta</taxon>
        <taxon>Magnoliopsida</taxon>
        <taxon>eudicotyledons</taxon>
        <taxon>Gunneridae</taxon>
        <taxon>Pentapetalae</taxon>
        <taxon>rosids</taxon>
        <taxon>malvids</taxon>
        <taxon>Malvales</taxon>
        <taxon>Malvaceae</taxon>
        <taxon>Malvoideae</taxon>
        <taxon>Gossypium</taxon>
    </lineage>
</organism>
<evidence type="ECO:0000313" key="5">
    <source>
        <dbReference type="EMBL" id="PPR86581.1"/>
    </source>
</evidence>
<evidence type="ECO:0000256" key="2">
    <source>
        <dbReference type="SAM" id="Phobius"/>
    </source>
</evidence>
<keyword evidence="2" id="KW-0472">Membrane</keyword>
<dbReference type="InterPro" id="IPR001841">
    <property type="entry name" value="Znf_RING"/>
</dbReference>
<keyword evidence="1" id="KW-0862">Zinc</keyword>
<evidence type="ECO:0000313" key="7">
    <source>
        <dbReference type="Proteomes" id="UP000327439"/>
    </source>
</evidence>